<dbReference type="AlphaFoldDB" id="A0A5Q4VGB5"/>
<evidence type="ECO:0000313" key="2">
    <source>
        <dbReference type="Proteomes" id="UP000321899"/>
    </source>
</evidence>
<dbReference type="OrthoDB" id="1679673at2"/>
<sequence>MDGRGGSVYMRKNGRRIMIRVGCWMILVFFTGFSWGAQALAHPHVFMQTALELELDEKGVRGIWQRWAFDEYFSAWVIEDFDKNKDGVFCEKELKIVYEETFQNLENFGFFTRILKDGRMIPVKKIEHFSVEIEDGHAVYSFFIPFAVSPEEGTSKFYIAVYDESFFCHLFFPPENVGIRGSEHGWKVVSAPEERPDLAYYYGFMTPVALRFEVERQ</sequence>
<gene>
    <name evidence="1" type="ORF">FIM25_00085</name>
</gene>
<proteinExistence type="predicted"/>
<evidence type="ECO:0000313" key="1">
    <source>
        <dbReference type="EMBL" id="TYT75993.1"/>
    </source>
</evidence>
<accession>A0A5Q4VGB5</accession>
<name>A0A5Q4VGB5_9BACT</name>
<dbReference type="Proteomes" id="UP000321899">
    <property type="component" value="Unassembled WGS sequence"/>
</dbReference>
<dbReference type="Pfam" id="PF06226">
    <property type="entry name" value="DUF1007"/>
    <property type="match status" value="1"/>
</dbReference>
<protein>
    <submittedName>
        <fullName evidence="1">DUF1007 family protein</fullName>
    </submittedName>
</protein>
<dbReference type="EMBL" id="VDMB01000001">
    <property type="protein sequence ID" value="TYT75993.1"/>
    <property type="molecule type" value="Genomic_DNA"/>
</dbReference>
<organism evidence="1 2">
    <name type="scientific">Desulfobotulus mexicanus</name>
    <dbReference type="NCBI Taxonomy" id="2586642"/>
    <lineage>
        <taxon>Bacteria</taxon>
        <taxon>Pseudomonadati</taxon>
        <taxon>Thermodesulfobacteriota</taxon>
        <taxon>Desulfobacteria</taxon>
        <taxon>Desulfobacterales</taxon>
        <taxon>Desulfobacteraceae</taxon>
        <taxon>Desulfobotulus</taxon>
    </lineage>
</organism>
<dbReference type="InterPro" id="IPR010412">
    <property type="entry name" value="DUF1007"/>
</dbReference>
<comment type="caution">
    <text evidence="1">The sequence shown here is derived from an EMBL/GenBank/DDBJ whole genome shotgun (WGS) entry which is preliminary data.</text>
</comment>
<reference evidence="1 2" key="1">
    <citation type="submission" date="2019-06" db="EMBL/GenBank/DDBJ databases">
        <title>Desulfobotulus mexicanus sp. nov., a novel sulfate-reducing bacterium isolated from the sediment of an alkaline crater lake in Mexico.</title>
        <authorList>
            <person name="Hirschler-Rea A."/>
        </authorList>
    </citation>
    <scope>NUCLEOTIDE SEQUENCE [LARGE SCALE GENOMIC DNA]</scope>
    <source>
        <strain evidence="1 2">PAR22N</strain>
    </source>
</reference>
<keyword evidence="2" id="KW-1185">Reference proteome</keyword>